<evidence type="ECO:0000256" key="2">
    <source>
        <dbReference type="PROSITE-ProRule" id="PRU00169"/>
    </source>
</evidence>
<protein>
    <submittedName>
        <fullName evidence="4">Two-component system response regulator</fullName>
    </submittedName>
</protein>
<organism evidence="4 5">
    <name type="scientific">Burkholderia ubonensis</name>
    <dbReference type="NCBI Taxonomy" id="101571"/>
    <lineage>
        <taxon>Bacteria</taxon>
        <taxon>Pseudomonadati</taxon>
        <taxon>Pseudomonadota</taxon>
        <taxon>Betaproteobacteria</taxon>
        <taxon>Burkholderiales</taxon>
        <taxon>Burkholderiaceae</taxon>
        <taxon>Burkholderia</taxon>
        <taxon>Burkholderia cepacia complex</taxon>
    </lineage>
</organism>
<evidence type="ECO:0000256" key="1">
    <source>
        <dbReference type="ARBA" id="ARBA00022553"/>
    </source>
</evidence>
<dbReference type="Gene3D" id="3.40.50.2300">
    <property type="match status" value="1"/>
</dbReference>
<dbReference type="PANTHER" id="PTHR44591">
    <property type="entry name" value="STRESS RESPONSE REGULATOR PROTEIN 1"/>
    <property type="match status" value="1"/>
</dbReference>
<dbReference type="GO" id="GO:0000160">
    <property type="term" value="P:phosphorelay signal transduction system"/>
    <property type="evidence" value="ECO:0007669"/>
    <property type="project" value="InterPro"/>
</dbReference>
<dbReference type="AlphaFoldDB" id="A0A108CM33"/>
<evidence type="ECO:0000313" key="5">
    <source>
        <dbReference type="Proteomes" id="UP000065504"/>
    </source>
</evidence>
<comment type="caution">
    <text evidence="4">The sequence shown here is derived from an EMBL/GenBank/DDBJ whole genome shotgun (WGS) entry which is preliminary data.</text>
</comment>
<proteinExistence type="predicted"/>
<dbReference type="InterPro" id="IPR050595">
    <property type="entry name" value="Bact_response_regulator"/>
</dbReference>
<dbReference type="InterPro" id="IPR011006">
    <property type="entry name" value="CheY-like_superfamily"/>
</dbReference>
<dbReference type="SUPFAM" id="SSF52172">
    <property type="entry name" value="CheY-like"/>
    <property type="match status" value="1"/>
</dbReference>
<reference evidence="4 5" key="1">
    <citation type="submission" date="2015-11" db="EMBL/GenBank/DDBJ databases">
        <title>Expanding the genomic diversity of Burkholderia species for the development of highly accurate diagnostics.</title>
        <authorList>
            <person name="Sahl J."/>
            <person name="Keim P."/>
            <person name="Wagner D."/>
        </authorList>
    </citation>
    <scope>NUCLEOTIDE SEQUENCE [LARGE SCALE GENOMIC DNA]</scope>
    <source>
        <strain evidence="4 5">MSMB782WGS</strain>
    </source>
</reference>
<evidence type="ECO:0000313" key="4">
    <source>
        <dbReference type="EMBL" id="KWK76954.1"/>
    </source>
</evidence>
<feature type="modified residue" description="4-aspartylphosphate" evidence="2">
    <location>
        <position position="52"/>
    </location>
</feature>
<dbReference type="Proteomes" id="UP000065504">
    <property type="component" value="Unassembled WGS sequence"/>
</dbReference>
<sequence length="123" mass="13048">MAIVCIIDDDASVRKSLASLLKSAGHTALPFASGEEFLATGPLDTAACVLVDLKMKGMSGLDVQRQLAQRRSTIPVIFMSAHGDDESVRRALAQGAVAFLRKPFPSDDMLNLIDRIALAPPAA</sequence>
<gene>
    <name evidence="4" type="ORF">WM16_11505</name>
</gene>
<dbReference type="Pfam" id="PF00072">
    <property type="entry name" value="Response_reg"/>
    <property type="match status" value="1"/>
</dbReference>
<accession>A0A108CM33</accession>
<keyword evidence="1 2" id="KW-0597">Phosphoprotein</keyword>
<dbReference type="SMART" id="SM00448">
    <property type="entry name" value="REC"/>
    <property type="match status" value="1"/>
</dbReference>
<dbReference type="PANTHER" id="PTHR44591:SF25">
    <property type="entry name" value="CHEMOTAXIS TWO-COMPONENT RESPONSE REGULATOR"/>
    <property type="match status" value="1"/>
</dbReference>
<name>A0A108CM33_9BURK</name>
<dbReference type="PROSITE" id="PS50110">
    <property type="entry name" value="RESPONSE_REGULATORY"/>
    <property type="match status" value="1"/>
</dbReference>
<evidence type="ECO:0000259" key="3">
    <source>
        <dbReference type="PROSITE" id="PS50110"/>
    </source>
</evidence>
<feature type="domain" description="Response regulatory" evidence="3">
    <location>
        <begin position="3"/>
        <end position="117"/>
    </location>
</feature>
<dbReference type="InterPro" id="IPR001789">
    <property type="entry name" value="Sig_transdc_resp-reg_receiver"/>
</dbReference>
<dbReference type="EMBL" id="LPLU01000067">
    <property type="protein sequence ID" value="KWK76954.1"/>
    <property type="molecule type" value="Genomic_DNA"/>
</dbReference>